<evidence type="ECO:0000256" key="11">
    <source>
        <dbReference type="RuleBase" id="RU003357"/>
    </source>
</evidence>
<dbReference type="Pfam" id="PF07715">
    <property type="entry name" value="Plug"/>
    <property type="match status" value="1"/>
</dbReference>
<reference evidence="14 15" key="1">
    <citation type="submission" date="2019-01" db="EMBL/GenBank/DDBJ databases">
        <authorList>
            <person name="Chen W.-M."/>
        </authorList>
    </citation>
    <scope>NUCLEOTIDE SEQUENCE [LARGE SCALE GENOMIC DNA]</scope>
    <source>
        <strain evidence="14 15">FSY-9</strain>
    </source>
</reference>
<accession>A0A3S3TJ67</accession>
<keyword evidence="6" id="KW-0408">Iron</keyword>
<sequence>MTLGRGIALRNHLIGSVALLAISSQSVLAQSSVPVQVKAQSLEQALKDVARQTHTNILFTPNTVRAYRAPEVSGAMDVAQAVRLLLRGTPLESISDGRGGLVVRNKAVTAMPLQGEPVSTAAPFAADQATREADAPTASLQDIIVTGSRLATSVKNSPTPITQVSVAELVATHPTTVFEGLKGLPQFAGSTGVTSDPQAAGQTNSNVSALSLRGLGAQRTLILYDGHRMPPTQSDGAVDINLIPQMLLKRVDVVTGGVSAVYGSGGVTGVVNFVTDRKFNGLKLQAQGGISQYGDDPSHELGIAGGMALFDGRGHIEGSYQHHYDGGIMNRSSRAITAGRYTLQGSGTTASPYAIVAGATMQDTTFGGRIMRFGNSPLAGMQFLAGGVLAPFNSGAATSSGGVQIGGDGGYYNSSSLKTKLNFHQIYERFDFDFNDRLHFYLTGAGTIEDSYAIGSNNKLSYVNLSATNAFLAPAYQTALLNAGQSTFTFNKLWDPSVVPPTTAADYTSQWFVNTGLEGAFSKFKWETSFTAGHAFSRNVQNNDVNYGRLYAALDAVKDPSSGKIVCQVSLTANAGLYPGCVPLNVFGPGSESPAAVNYIMQQSVFRTSTNLVDASAQINGPLFEGWAGPVTASLAGDLRRQTYSLVSTSLPGTVAPLNCTGLQYNCNPGQTQQAGTAVSNRPPVSETVGEIALEGNIPLVNDARFIRNLSLNLAFRHARYSDNGSLTATDPYVRHTYGAQTWKIGAIWKVSDQLTVRAARSRDFRAPTLIDLYAPATTDHIPFFDMLTNTGTPALTQTGGNPTLQPEFGYTTTAGFIFQPTPKFSLSVDAYDIVIKNAIVPLFGSDPRVQQACNASAGTSSLCALIERPLAYSNTTPANAATKWYLNLPVNIAQQHTWGADVEANFRTKLGQNPLALRALVSWQPHLYQSIPGLAVEESAGFAFGSQNAGGPVWRASVFASYDLGKSVTVDWMTRFRSGLKFVASASETSVSKLPSASYSNLTVTYHILPTADAYVNVLNLFNKLPQPAASAGQGSFPGFSGGYYTGDDIVGRYFNAGVRMKF</sequence>
<dbReference type="InterPro" id="IPR012910">
    <property type="entry name" value="Plug_dom"/>
</dbReference>
<feature type="domain" description="Secretin/TonB short N-terminal" evidence="13">
    <location>
        <begin position="55"/>
        <end position="106"/>
    </location>
</feature>
<evidence type="ECO:0000256" key="8">
    <source>
        <dbReference type="ARBA" id="ARBA00023136"/>
    </source>
</evidence>
<keyword evidence="5 10" id="KW-0812">Transmembrane</keyword>
<dbReference type="Gene3D" id="2.40.170.20">
    <property type="entry name" value="TonB-dependent receptor, beta-barrel domain"/>
    <property type="match status" value="1"/>
</dbReference>
<keyword evidence="4" id="KW-0410">Iron transport</keyword>
<dbReference type="SMART" id="SM00965">
    <property type="entry name" value="STN"/>
    <property type="match status" value="1"/>
</dbReference>
<evidence type="ECO:0000313" key="14">
    <source>
        <dbReference type="EMBL" id="RVU02294.1"/>
    </source>
</evidence>
<comment type="similarity">
    <text evidence="10 11">Belongs to the TonB-dependent receptor family.</text>
</comment>
<dbReference type="GO" id="GO:0006826">
    <property type="term" value="P:iron ion transport"/>
    <property type="evidence" value="ECO:0007669"/>
    <property type="project" value="UniProtKB-KW"/>
</dbReference>
<feature type="chain" id="PRO_5018543075" description="Secretin/TonB short N-terminal domain-containing protein" evidence="12">
    <location>
        <begin position="30"/>
        <end position="1064"/>
    </location>
</feature>
<dbReference type="InterPro" id="IPR036942">
    <property type="entry name" value="Beta-barrel_TonB_sf"/>
</dbReference>
<keyword evidence="7 11" id="KW-0798">TonB box</keyword>
<dbReference type="PANTHER" id="PTHR47234">
    <property type="match status" value="1"/>
</dbReference>
<dbReference type="PANTHER" id="PTHR47234:SF3">
    <property type="entry name" value="SECRETIN_TONB SHORT N-TERMINAL DOMAIN-CONTAINING PROTEIN"/>
    <property type="match status" value="1"/>
</dbReference>
<evidence type="ECO:0000256" key="7">
    <source>
        <dbReference type="ARBA" id="ARBA00023077"/>
    </source>
</evidence>
<comment type="caution">
    <text evidence="14">The sequence shown here is derived from an EMBL/GenBank/DDBJ whole genome shotgun (WGS) entry which is preliminary data.</text>
</comment>
<keyword evidence="4" id="KW-0406">Ion transport</keyword>
<evidence type="ECO:0000256" key="9">
    <source>
        <dbReference type="ARBA" id="ARBA00023237"/>
    </source>
</evidence>
<keyword evidence="15" id="KW-1185">Reference proteome</keyword>
<comment type="subcellular location">
    <subcellularLocation>
        <location evidence="1 10">Cell outer membrane</location>
        <topology evidence="1 10">Multi-pass membrane protein</topology>
    </subcellularLocation>
</comment>
<name>A0A3S3TJ67_9SPHN</name>
<evidence type="ECO:0000256" key="12">
    <source>
        <dbReference type="SAM" id="SignalP"/>
    </source>
</evidence>
<keyword evidence="12" id="KW-0732">Signal</keyword>
<dbReference type="SUPFAM" id="SSF56935">
    <property type="entry name" value="Porins"/>
    <property type="match status" value="1"/>
</dbReference>
<dbReference type="EMBL" id="SACO01000022">
    <property type="protein sequence ID" value="RVU02294.1"/>
    <property type="molecule type" value="Genomic_DNA"/>
</dbReference>
<evidence type="ECO:0000256" key="3">
    <source>
        <dbReference type="ARBA" id="ARBA00022452"/>
    </source>
</evidence>
<dbReference type="InterPro" id="IPR039426">
    <property type="entry name" value="TonB-dep_rcpt-like"/>
</dbReference>
<evidence type="ECO:0000313" key="15">
    <source>
        <dbReference type="Proteomes" id="UP000282837"/>
    </source>
</evidence>
<dbReference type="InterPro" id="IPR000531">
    <property type="entry name" value="Beta-barrel_TonB"/>
</dbReference>
<evidence type="ECO:0000256" key="4">
    <source>
        <dbReference type="ARBA" id="ARBA00022496"/>
    </source>
</evidence>
<dbReference type="Gene3D" id="3.55.50.30">
    <property type="match status" value="1"/>
</dbReference>
<dbReference type="Proteomes" id="UP000282837">
    <property type="component" value="Unassembled WGS sequence"/>
</dbReference>
<keyword evidence="2 10" id="KW-0813">Transport</keyword>
<gene>
    <name evidence="14" type="ORF">EOE18_17425</name>
</gene>
<dbReference type="Gene3D" id="2.170.130.10">
    <property type="entry name" value="TonB-dependent receptor, plug domain"/>
    <property type="match status" value="1"/>
</dbReference>
<dbReference type="RefSeq" id="WP_127711897.1">
    <property type="nucleotide sequence ID" value="NZ_SACO01000022.1"/>
</dbReference>
<dbReference type="OrthoDB" id="7051241at2"/>
<evidence type="ECO:0000256" key="2">
    <source>
        <dbReference type="ARBA" id="ARBA00022448"/>
    </source>
</evidence>
<evidence type="ECO:0000259" key="13">
    <source>
        <dbReference type="SMART" id="SM00965"/>
    </source>
</evidence>
<keyword evidence="8 10" id="KW-0472">Membrane</keyword>
<evidence type="ECO:0000256" key="1">
    <source>
        <dbReference type="ARBA" id="ARBA00004571"/>
    </source>
</evidence>
<keyword evidence="3 10" id="KW-1134">Transmembrane beta strand</keyword>
<dbReference type="PROSITE" id="PS52016">
    <property type="entry name" value="TONB_DEPENDENT_REC_3"/>
    <property type="match status" value="1"/>
</dbReference>
<keyword evidence="9 10" id="KW-0998">Cell outer membrane</keyword>
<proteinExistence type="inferred from homology"/>
<dbReference type="AlphaFoldDB" id="A0A3S3TJ67"/>
<feature type="signal peptide" evidence="12">
    <location>
        <begin position="1"/>
        <end position="29"/>
    </location>
</feature>
<dbReference type="InterPro" id="IPR037066">
    <property type="entry name" value="Plug_dom_sf"/>
</dbReference>
<evidence type="ECO:0000256" key="5">
    <source>
        <dbReference type="ARBA" id="ARBA00022692"/>
    </source>
</evidence>
<evidence type="ECO:0000256" key="6">
    <source>
        <dbReference type="ARBA" id="ARBA00023004"/>
    </source>
</evidence>
<dbReference type="GO" id="GO:0009279">
    <property type="term" value="C:cell outer membrane"/>
    <property type="evidence" value="ECO:0007669"/>
    <property type="project" value="UniProtKB-SubCell"/>
</dbReference>
<organism evidence="14 15">
    <name type="scientific">Novosphingobium umbonatum</name>
    <dbReference type="NCBI Taxonomy" id="1908524"/>
    <lineage>
        <taxon>Bacteria</taxon>
        <taxon>Pseudomonadati</taxon>
        <taxon>Pseudomonadota</taxon>
        <taxon>Alphaproteobacteria</taxon>
        <taxon>Sphingomonadales</taxon>
        <taxon>Sphingomonadaceae</taxon>
        <taxon>Novosphingobium</taxon>
    </lineage>
</organism>
<evidence type="ECO:0000256" key="10">
    <source>
        <dbReference type="PROSITE-ProRule" id="PRU01360"/>
    </source>
</evidence>
<protein>
    <recommendedName>
        <fullName evidence="13">Secretin/TonB short N-terminal domain-containing protein</fullName>
    </recommendedName>
</protein>
<dbReference type="InterPro" id="IPR011662">
    <property type="entry name" value="Secretin/TonB_short_N"/>
</dbReference>
<dbReference type="Pfam" id="PF00593">
    <property type="entry name" value="TonB_dep_Rec_b-barrel"/>
    <property type="match status" value="1"/>
</dbReference>